<name>A0ABN1AY69_9BACI</name>
<feature type="transmembrane region" description="Helical" evidence="1">
    <location>
        <begin position="6"/>
        <end position="23"/>
    </location>
</feature>
<keyword evidence="3" id="KW-1185">Reference proteome</keyword>
<protein>
    <recommendedName>
        <fullName evidence="4">Na+/proline symporter</fullName>
    </recommendedName>
</protein>
<organism evidence="2 3">
    <name type="scientific">Salinibacillus aidingensis</name>
    <dbReference type="NCBI Taxonomy" id="237684"/>
    <lineage>
        <taxon>Bacteria</taxon>
        <taxon>Bacillati</taxon>
        <taxon>Bacillota</taxon>
        <taxon>Bacilli</taxon>
        <taxon>Bacillales</taxon>
        <taxon>Bacillaceae</taxon>
        <taxon>Salinibacillus</taxon>
    </lineage>
</organism>
<feature type="transmembrane region" description="Helical" evidence="1">
    <location>
        <begin position="175"/>
        <end position="194"/>
    </location>
</feature>
<feature type="transmembrane region" description="Helical" evidence="1">
    <location>
        <begin position="143"/>
        <end position="168"/>
    </location>
</feature>
<feature type="transmembrane region" description="Helical" evidence="1">
    <location>
        <begin position="299"/>
        <end position="330"/>
    </location>
</feature>
<dbReference type="Gene3D" id="1.20.1730.10">
    <property type="entry name" value="Sodium/glucose cotransporter"/>
    <property type="match status" value="1"/>
</dbReference>
<feature type="transmembrane region" description="Helical" evidence="1">
    <location>
        <begin position="424"/>
        <end position="442"/>
    </location>
</feature>
<feature type="transmembrane region" description="Helical" evidence="1">
    <location>
        <begin position="259"/>
        <end position="279"/>
    </location>
</feature>
<dbReference type="RefSeq" id="WP_343838240.1">
    <property type="nucleotide sequence ID" value="NZ_BAAADO010000002.1"/>
</dbReference>
<reference evidence="2 3" key="1">
    <citation type="journal article" date="2019" name="Int. J. Syst. Evol. Microbiol.">
        <title>The Global Catalogue of Microorganisms (GCM) 10K type strain sequencing project: providing services to taxonomists for standard genome sequencing and annotation.</title>
        <authorList>
            <consortium name="The Broad Institute Genomics Platform"/>
            <consortium name="The Broad Institute Genome Sequencing Center for Infectious Disease"/>
            <person name="Wu L."/>
            <person name="Ma J."/>
        </authorList>
    </citation>
    <scope>NUCLEOTIDE SEQUENCE [LARGE SCALE GENOMIC DNA]</scope>
    <source>
        <strain evidence="2 3">JCM 12389</strain>
    </source>
</reference>
<feature type="transmembrane region" description="Helical" evidence="1">
    <location>
        <begin position="400"/>
        <end position="418"/>
    </location>
</feature>
<dbReference type="Proteomes" id="UP001500880">
    <property type="component" value="Unassembled WGS sequence"/>
</dbReference>
<feature type="transmembrane region" description="Helical" evidence="1">
    <location>
        <begin position="342"/>
        <end position="365"/>
    </location>
</feature>
<dbReference type="InterPro" id="IPR038377">
    <property type="entry name" value="Na/Glc_symporter_sf"/>
</dbReference>
<accession>A0ABN1AY69</accession>
<feature type="transmembrane region" description="Helical" evidence="1">
    <location>
        <begin position="69"/>
        <end position="89"/>
    </location>
</feature>
<feature type="transmembrane region" description="Helical" evidence="1">
    <location>
        <begin position="214"/>
        <end position="239"/>
    </location>
</feature>
<dbReference type="EMBL" id="BAAADO010000002">
    <property type="protein sequence ID" value="GAA0486362.1"/>
    <property type="molecule type" value="Genomic_DNA"/>
</dbReference>
<sequence length="451" mass="51670">MIDWYFILFIAFGLLIVYIEKIGEHQSVNHYILFNRDAGLSEGSYALIIQFVTGGVFYLPIYITNQIQLSSFFAFVISACAIYFLLVKVTENENNKKVLSLTDKNVTNDFSLYILIVFGLSNFISLLVELSILGFLFDEVFKTSLLVGFLLFLSFVFSYFGLGGYYGVRYIGSKIFFCIYIIGVFIGLTVYMRTGIENVYEHINRNFASILDGSFIDITLITFTIIMTIFGQVCTSFYFWRSIQSIKSNHRLTALKLSIFSWSALLLLFFVLSVYLFAVSGSKGVFSFFTIISQMNGPFLSLLTILFLASITLGVSTQLYSIISIFLFILKSRTYNWTAYRLLRMGYFFGMMVTFLSGVLVMFTYKITGEWISLAIAFYSSVGIPMFLMNVKRRSHLKLYFYTTSLMIGFSILLSKWISDIWLVSPIVVIVTSMIWVVFIKLNNQKTNKIL</sequence>
<feature type="transmembrane region" description="Helical" evidence="1">
    <location>
        <begin position="44"/>
        <end position="63"/>
    </location>
</feature>
<feature type="transmembrane region" description="Helical" evidence="1">
    <location>
        <begin position="371"/>
        <end position="388"/>
    </location>
</feature>
<evidence type="ECO:0008006" key="4">
    <source>
        <dbReference type="Google" id="ProtNLM"/>
    </source>
</evidence>
<proteinExistence type="predicted"/>
<evidence type="ECO:0000313" key="2">
    <source>
        <dbReference type="EMBL" id="GAA0486362.1"/>
    </source>
</evidence>
<gene>
    <name evidence="2" type="ORF">GCM10008986_09680</name>
</gene>
<keyword evidence="1" id="KW-0812">Transmembrane</keyword>
<evidence type="ECO:0000256" key="1">
    <source>
        <dbReference type="SAM" id="Phobius"/>
    </source>
</evidence>
<keyword evidence="1" id="KW-1133">Transmembrane helix</keyword>
<comment type="caution">
    <text evidence="2">The sequence shown here is derived from an EMBL/GenBank/DDBJ whole genome shotgun (WGS) entry which is preliminary data.</text>
</comment>
<keyword evidence="1" id="KW-0472">Membrane</keyword>
<evidence type="ECO:0000313" key="3">
    <source>
        <dbReference type="Proteomes" id="UP001500880"/>
    </source>
</evidence>
<feature type="transmembrane region" description="Helical" evidence="1">
    <location>
        <begin position="110"/>
        <end position="137"/>
    </location>
</feature>